<dbReference type="Proteomes" id="UP000006039">
    <property type="component" value="Unassembled WGS sequence"/>
</dbReference>
<keyword evidence="4 11" id="KW-0858">Xylan degradation</keyword>
<evidence type="ECO:0000256" key="8">
    <source>
        <dbReference type="ARBA" id="ARBA00023326"/>
    </source>
</evidence>
<evidence type="ECO:0000256" key="7">
    <source>
        <dbReference type="ARBA" id="ARBA00023277"/>
    </source>
</evidence>
<evidence type="ECO:0000256" key="3">
    <source>
        <dbReference type="ARBA" id="ARBA00022525"/>
    </source>
</evidence>
<dbReference type="GO" id="GO:0030600">
    <property type="term" value="F:feruloyl esterase activity"/>
    <property type="evidence" value="ECO:0007669"/>
    <property type="project" value="UniProtKB-UniRule"/>
</dbReference>
<proteinExistence type="inferred from homology"/>
<evidence type="ECO:0000256" key="12">
    <source>
        <dbReference type="SAM" id="MobiDB-lite"/>
    </source>
</evidence>
<dbReference type="GeneID" id="20347180"/>
<reference evidence="13" key="3">
    <citation type="submission" date="2010-09" db="EMBL/GenBank/DDBJ databases">
        <title>Annotation of Gaeumannomyces graminis var. tritici R3-111a-1.</title>
        <authorList>
            <consortium name="The Broad Institute Genome Sequencing Platform"/>
            <person name="Ma L.-J."/>
            <person name="Dead R."/>
            <person name="Young S.K."/>
            <person name="Zeng Q."/>
            <person name="Gargeya S."/>
            <person name="Fitzgerald M."/>
            <person name="Haas B."/>
            <person name="Abouelleil A."/>
            <person name="Alvarado L."/>
            <person name="Arachchi H.M."/>
            <person name="Berlin A."/>
            <person name="Brown A."/>
            <person name="Chapman S.B."/>
            <person name="Chen Z."/>
            <person name="Dunbar C."/>
            <person name="Freedman E."/>
            <person name="Gearin G."/>
            <person name="Gellesch M."/>
            <person name="Goldberg J."/>
            <person name="Griggs A."/>
            <person name="Gujja S."/>
            <person name="Heiman D."/>
            <person name="Howarth C."/>
            <person name="Larson L."/>
            <person name="Lui A."/>
            <person name="MacDonald P.J.P."/>
            <person name="Mehta T."/>
            <person name="Montmayeur A."/>
            <person name="Murphy C."/>
            <person name="Neiman D."/>
            <person name="Pearson M."/>
            <person name="Priest M."/>
            <person name="Roberts A."/>
            <person name="Saif S."/>
            <person name="Shea T."/>
            <person name="Shenoy N."/>
            <person name="Sisk P."/>
            <person name="Stolte C."/>
            <person name="Sykes S."/>
            <person name="Yandava C."/>
            <person name="Wortman J."/>
            <person name="Nusbaum C."/>
            <person name="Birren B."/>
        </authorList>
    </citation>
    <scope>NUCLEOTIDE SEQUENCE</scope>
    <source>
        <strain evidence="13">R3-111a-1</strain>
    </source>
</reference>
<evidence type="ECO:0000313" key="14">
    <source>
        <dbReference type="EnsemblFungi" id="EJT76808"/>
    </source>
</evidence>
<dbReference type="OrthoDB" id="424610at2759"/>
<keyword evidence="7 11" id="KW-0119">Carbohydrate metabolism</keyword>
<organism evidence="13">
    <name type="scientific">Gaeumannomyces tritici (strain R3-111a-1)</name>
    <name type="common">Wheat and barley take-all root rot fungus</name>
    <name type="synonym">Gaeumannomyces graminis var. tritici</name>
    <dbReference type="NCBI Taxonomy" id="644352"/>
    <lineage>
        <taxon>Eukaryota</taxon>
        <taxon>Fungi</taxon>
        <taxon>Dikarya</taxon>
        <taxon>Ascomycota</taxon>
        <taxon>Pezizomycotina</taxon>
        <taxon>Sordariomycetes</taxon>
        <taxon>Sordariomycetidae</taxon>
        <taxon>Magnaporthales</taxon>
        <taxon>Magnaporthaceae</taxon>
        <taxon>Gaeumannomyces</taxon>
    </lineage>
</organism>
<keyword evidence="5" id="KW-0732">Signal</keyword>
<gene>
    <name evidence="14" type="primary">20347180</name>
    <name evidence="13" type="ORF">GGTG_06722</name>
</gene>
<reference evidence="14" key="4">
    <citation type="journal article" date="2015" name="G3 (Bethesda)">
        <title>Genome sequences of three phytopathogenic species of the Magnaporthaceae family of fungi.</title>
        <authorList>
            <person name="Okagaki L.H."/>
            <person name="Nunes C.C."/>
            <person name="Sailsbery J."/>
            <person name="Clay B."/>
            <person name="Brown D."/>
            <person name="John T."/>
            <person name="Oh Y."/>
            <person name="Young N."/>
            <person name="Fitzgerald M."/>
            <person name="Haas B.J."/>
            <person name="Zeng Q."/>
            <person name="Young S."/>
            <person name="Adiconis X."/>
            <person name="Fan L."/>
            <person name="Levin J.Z."/>
            <person name="Mitchell T.K."/>
            <person name="Okubara P.A."/>
            <person name="Farman M.L."/>
            <person name="Kohn L.M."/>
            <person name="Birren B."/>
            <person name="Ma L.-J."/>
            <person name="Dean R.A."/>
        </authorList>
    </citation>
    <scope>NUCLEOTIDE SEQUENCE</scope>
    <source>
        <strain evidence="14">R3-111a-1</strain>
    </source>
</reference>
<accession>J3NZM5</accession>
<keyword evidence="3 11" id="KW-0964">Secreted</keyword>
<evidence type="ECO:0000256" key="2">
    <source>
        <dbReference type="ARBA" id="ARBA00010278"/>
    </source>
</evidence>
<dbReference type="EnsemblFungi" id="EJT76808">
    <property type="protein sequence ID" value="EJT76808"/>
    <property type="gene ID" value="GGTG_06722"/>
</dbReference>
<dbReference type="HOGENOM" id="CLU_027551_2_0_1"/>
<name>J3NZM5_GAET3</name>
<dbReference type="ESTHER" id="gagt3-j3nzm5">
    <property type="family name" value="FaeC"/>
</dbReference>
<dbReference type="InterPro" id="IPR043595">
    <property type="entry name" value="FaeB/C/D"/>
</dbReference>
<evidence type="ECO:0000256" key="5">
    <source>
        <dbReference type="ARBA" id="ARBA00022729"/>
    </source>
</evidence>
<evidence type="ECO:0000256" key="9">
    <source>
        <dbReference type="ARBA" id="ARBA00025250"/>
    </source>
</evidence>
<keyword evidence="6 11" id="KW-0378">Hydrolase</keyword>
<dbReference type="PANTHER" id="PTHR38050">
    <property type="match status" value="1"/>
</dbReference>
<evidence type="ECO:0000256" key="10">
    <source>
        <dbReference type="ARBA" id="ARBA00034075"/>
    </source>
</evidence>
<dbReference type="Pfam" id="PF10503">
    <property type="entry name" value="Esterase_PHB"/>
    <property type="match status" value="1"/>
</dbReference>
<evidence type="ECO:0000313" key="13">
    <source>
        <dbReference type="EMBL" id="EJT76808.1"/>
    </source>
</evidence>
<dbReference type="EMBL" id="GL385397">
    <property type="protein sequence ID" value="EJT76808.1"/>
    <property type="molecule type" value="Genomic_DNA"/>
</dbReference>
<dbReference type="InterPro" id="IPR010126">
    <property type="entry name" value="Esterase_phb"/>
</dbReference>
<dbReference type="SUPFAM" id="SSF53474">
    <property type="entry name" value="alpha/beta-Hydrolases"/>
    <property type="match status" value="1"/>
</dbReference>
<evidence type="ECO:0000256" key="6">
    <source>
        <dbReference type="ARBA" id="ARBA00022801"/>
    </source>
</evidence>
<keyword evidence="8 11" id="KW-0624">Polysaccharide degradation</keyword>
<reference evidence="13" key="2">
    <citation type="submission" date="2010-07" db="EMBL/GenBank/DDBJ databases">
        <authorList>
            <consortium name="The Broad Institute Genome Sequencing Platform"/>
            <consortium name="Broad Institute Genome Sequencing Center for Infectious Disease"/>
            <person name="Ma L.-J."/>
            <person name="Dead R."/>
            <person name="Young S."/>
            <person name="Zeng Q."/>
            <person name="Koehrsen M."/>
            <person name="Alvarado L."/>
            <person name="Berlin A."/>
            <person name="Chapman S.B."/>
            <person name="Chen Z."/>
            <person name="Freedman E."/>
            <person name="Gellesch M."/>
            <person name="Goldberg J."/>
            <person name="Griggs A."/>
            <person name="Gujja S."/>
            <person name="Heilman E.R."/>
            <person name="Heiman D."/>
            <person name="Hepburn T."/>
            <person name="Howarth C."/>
            <person name="Jen D."/>
            <person name="Larson L."/>
            <person name="Mehta T."/>
            <person name="Neiman D."/>
            <person name="Pearson M."/>
            <person name="Roberts A."/>
            <person name="Saif S."/>
            <person name="Shea T."/>
            <person name="Shenoy N."/>
            <person name="Sisk P."/>
            <person name="Stolte C."/>
            <person name="Sykes S."/>
            <person name="Walk T."/>
            <person name="White J."/>
            <person name="Yandava C."/>
            <person name="Haas B."/>
            <person name="Nusbaum C."/>
            <person name="Birren B."/>
        </authorList>
    </citation>
    <scope>NUCLEOTIDE SEQUENCE</scope>
    <source>
        <strain evidence="13">R3-111a-1</strain>
    </source>
</reference>
<reference evidence="14" key="5">
    <citation type="submission" date="2018-04" db="UniProtKB">
        <authorList>
            <consortium name="EnsemblFungi"/>
        </authorList>
    </citation>
    <scope>IDENTIFICATION</scope>
    <source>
        <strain evidence="14">R3-111a-1</strain>
    </source>
</reference>
<dbReference type="InterPro" id="IPR029058">
    <property type="entry name" value="AB_hydrolase_fold"/>
</dbReference>
<comment type="function">
    <text evidence="9 11">Involved in degradation of plant cell walls. Hydrolyzes the feruloyl-arabinose ester bond in arabinoxylans, and the feruloyl-galactose ester bond in pectin. Active against paranitrophenyl-acetate, methyl ferulate and wheat arabinoxylan.</text>
</comment>
<comment type="similarity">
    <text evidence="2 11">Belongs to the faeC family.</text>
</comment>
<dbReference type="GO" id="GO:0045493">
    <property type="term" value="P:xylan catabolic process"/>
    <property type="evidence" value="ECO:0007669"/>
    <property type="project" value="UniProtKB-UniRule"/>
</dbReference>
<reference evidence="15" key="1">
    <citation type="submission" date="2010-07" db="EMBL/GenBank/DDBJ databases">
        <title>The genome sequence of Gaeumannomyces graminis var. tritici strain R3-111a-1.</title>
        <authorList>
            <consortium name="The Broad Institute Genome Sequencing Platform"/>
            <person name="Ma L.-J."/>
            <person name="Dead R."/>
            <person name="Young S."/>
            <person name="Zeng Q."/>
            <person name="Koehrsen M."/>
            <person name="Alvarado L."/>
            <person name="Berlin A."/>
            <person name="Chapman S.B."/>
            <person name="Chen Z."/>
            <person name="Freedman E."/>
            <person name="Gellesch M."/>
            <person name="Goldberg J."/>
            <person name="Griggs A."/>
            <person name="Gujja S."/>
            <person name="Heilman E.R."/>
            <person name="Heiman D."/>
            <person name="Hepburn T."/>
            <person name="Howarth C."/>
            <person name="Jen D."/>
            <person name="Larson L."/>
            <person name="Mehta T."/>
            <person name="Neiman D."/>
            <person name="Pearson M."/>
            <person name="Roberts A."/>
            <person name="Saif S."/>
            <person name="Shea T."/>
            <person name="Shenoy N."/>
            <person name="Sisk P."/>
            <person name="Stolte C."/>
            <person name="Sykes S."/>
            <person name="Walk T."/>
            <person name="White J."/>
            <person name="Yandava C."/>
            <person name="Haas B."/>
            <person name="Nusbaum C."/>
            <person name="Birren B."/>
        </authorList>
    </citation>
    <scope>NUCLEOTIDE SEQUENCE [LARGE SCALE GENOMIC DNA]</scope>
    <source>
        <strain evidence="15">R3-111a-1</strain>
    </source>
</reference>
<feature type="region of interest" description="Disordered" evidence="12">
    <location>
        <begin position="1"/>
        <end position="27"/>
    </location>
</feature>
<comment type="subcellular location">
    <subcellularLocation>
        <location evidence="1 11">Secreted</location>
    </subcellularLocation>
</comment>
<protein>
    <recommendedName>
        <fullName evidence="11">Feruloyl esterase C</fullName>
        <ecNumber evidence="11">3.1.1.73</ecNumber>
    </recommendedName>
    <alternativeName>
        <fullName evidence="11">Ferulic acid esterase C</fullName>
    </alternativeName>
</protein>
<dbReference type="STRING" id="644352.J3NZM5"/>
<dbReference type="PANTHER" id="PTHR38050:SF1">
    <property type="entry name" value="FERULOYL ESTERASE C"/>
    <property type="match status" value="1"/>
</dbReference>
<dbReference type="RefSeq" id="XP_009222808.1">
    <property type="nucleotide sequence ID" value="XM_009224544.1"/>
</dbReference>
<comment type="catalytic activity">
    <reaction evidence="10 11">
        <text>feruloyl-polysaccharide + H2O = ferulate + polysaccharide.</text>
        <dbReference type="EC" id="3.1.1.73"/>
    </reaction>
</comment>
<dbReference type="GO" id="GO:0005576">
    <property type="term" value="C:extracellular region"/>
    <property type="evidence" value="ECO:0007669"/>
    <property type="project" value="UniProtKB-SubCell"/>
</dbReference>
<evidence type="ECO:0000313" key="15">
    <source>
        <dbReference type="Proteomes" id="UP000006039"/>
    </source>
</evidence>
<evidence type="ECO:0000256" key="4">
    <source>
        <dbReference type="ARBA" id="ARBA00022651"/>
    </source>
</evidence>
<dbReference type="EC" id="3.1.1.73" evidence="11"/>
<dbReference type="eggNOG" id="ENOG502QU71">
    <property type="taxonomic scope" value="Eukaryota"/>
</dbReference>
<evidence type="ECO:0000256" key="1">
    <source>
        <dbReference type="ARBA" id="ARBA00004613"/>
    </source>
</evidence>
<keyword evidence="15" id="KW-1185">Reference proteome</keyword>
<dbReference type="VEuPathDB" id="FungiDB:GGTG_06722"/>
<dbReference type="AlphaFoldDB" id="J3NZM5"/>
<evidence type="ECO:0000256" key="11">
    <source>
        <dbReference type="RuleBase" id="RU367094"/>
    </source>
</evidence>
<sequence length="371" mass="39706">MPPATAARRSGLSRSQNQIRAAEMGPAMRRQDRVRQIWLGAAGGCPQWINTDKPLQALDFYMICSFPASRSPFLTANSTPTKMQGWSSLIVKAGLLGLACLDLASALKPSPGCGKINTLKAGNNSITVAGAGSNGRRWYLLNLPAGYDNKHPYRLIFTLHALGGSADQVVAGTGGYLPWYGFPRLVNDTTGAIYVAPNGLDRGWANTGNRDVTLVSAVVDQVKADLCVDEDLLFSAGFSYGASMSYAIACSLPKVFRAVGAQSGGAMSGCQGGSEPIAFYGQHGVAGDLPIAQARQIRDRFIKNNGCTQQTFPTVSAGSGTHARVDYKGCKEGFPVTWIEYDGGHTPQPMDKGTKMTWAADETWRFFSQFK</sequence>
<dbReference type="Gene3D" id="3.40.50.1820">
    <property type="entry name" value="alpha/beta hydrolase"/>
    <property type="match status" value="1"/>
</dbReference>